<name>W1IPE8_9GAMM</name>
<dbReference type="EMBL" id="CBXE010000050">
    <property type="protein sequence ID" value="CDL80314.1"/>
    <property type="molecule type" value="Genomic_DNA"/>
</dbReference>
<evidence type="ECO:0000313" key="1">
    <source>
        <dbReference type="EMBL" id="CDL80314.1"/>
    </source>
</evidence>
<comment type="caution">
    <text evidence="1">The sequence shown here is derived from an EMBL/GenBank/DDBJ whole genome shotgun (WGS) entry which is preliminary data.</text>
</comment>
<dbReference type="Proteomes" id="UP000019197">
    <property type="component" value="Unassembled WGS sequence"/>
</dbReference>
<sequence>MIWDGFRANVTGADLLDLSDRILLSMLEIVSGNITVFWQNNMFLFTKRDLTCVR</sequence>
<gene>
    <name evidence="1" type="ORF">XCR1_1430076</name>
</gene>
<proteinExistence type="predicted"/>
<accession>W1IPE8</accession>
<reference evidence="1 2" key="1">
    <citation type="submission" date="2013-11" db="EMBL/GenBank/DDBJ databases">
        <title>Draft genome sequence and annotation of the entomopathogenic bacterium, Xenorhabdus cabanillasi strain JM26.</title>
        <authorList>
            <person name="Gualtieri M."/>
            <person name="Ogier J.C."/>
            <person name="Pages S."/>
            <person name="Givaudan A."/>
            <person name="Gaudriault S."/>
        </authorList>
    </citation>
    <scope>NUCLEOTIDE SEQUENCE [LARGE SCALE GENOMIC DNA]</scope>
    <source>
        <strain evidence="1 2">JM26</strain>
    </source>
</reference>
<organism evidence="1 2">
    <name type="scientific">Xenorhabdus cabanillasii JM26</name>
    <dbReference type="NCBI Taxonomy" id="1427517"/>
    <lineage>
        <taxon>Bacteria</taxon>
        <taxon>Pseudomonadati</taxon>
        <taxon>Pseudomonadota</taxon>
        <taxon>Gammaproteobacteria</taxon>
        <taxon>Enterobacterales</taxon>
        <taxon>Morganellaceae</taxon>
        <taxon>Xenorhabdus</taxon>
    </lineage>
</organism>
<evidence type="ECO:0000313" key="2">
    <source>
        <dbReference type="Proteomes" id="UP000019197"/>
    </source>
</evidence>
<dbReference type="AlphaFoldDB" id="W1IPE8"/>
<protein>
    <submittedName>
        <fullName evidence="1">Uncharacterized protein</fullName>
    </submittedName>
</protein>